<evidence type="ECO:0000256" key="2">
    <source>
        <dbReference type="ARBA" id="ARBA00022475"/>
    </source>
</evidence>
<keyword evidence="7" id="KW-0175">Coiled coil</keyword>
<dbReference type="AlphaFoldDB" id="A0A2W0CD61"/>
<dbReference type="PANTHER" id="PTHR32089:SF112">
    <property type="entry name" value="LYSOZYME-LIKE PROTEIN-RELATED"/>
    <property type="match status" value="1"/>
</dbReference>
<sequence>MKNFMNPVKTNPTGLGLFLFVQHPLTILSQRSRSFRSNRFRSGSSLFSKQLMFTYVNLNLGLIFISSSQFTINSMGLYEKPVVLTTSKGEQNVRQTRKIKMDLRLKLYLIILVPLLAMGGLIMWTTIHSSENASVMTMQHNNQQLAVNTASLLGQESELIKTLSSTASEESDEYKSLRDELVKVRLQSGALYVYMYNKTADGWIYTVDGADWDDAEYSPYGTTMEFNPQIQERLLNSEVVTTGIVDDPTWGQLLSSFTPIKDSQGEVISYLGIDISAASVNQVSAESVNNAYRTIIPIFVVVLILSLVMMLLVVRGILRQVRDIKSSLEQVADGNLTVVSKHLSNDQLGDISDLINVMASQLTNILKGIQQGSDTLQQSSANIAETAQTNQRQTEELSRAIEEIAIGSMKQAEETEHSVQHSENLGKIMDEVGSYVQQFTHTSEQLSAVQVQVTREHEVLLEKGQENAKRVEHQQEISNSLTTQSELAASISGQIHNILKQTQILSLNASIEAARAGEAGKGFAVVAGEMGQLAQQSERSIQEIDGILSSFVQEIQRMGHHFEANMVAVKEQEEQIADCLQAFRQVSQLSTEVHELAQRLENRTMKMHSIRQEVEQHLSYIASATEETSAMAEEVTASAEEQQRSASELSNISGQLAGLAGNLKSYSDQFQIEVTKSDPK</sequence>
<keyword evidence="3 8" id="KW-0472">Membrane</keyword>
<evidence type="ECO:0000256" key="4">
    <source>
        <dbReference type="ARBA" id="ARBA00023224"/>
    </source>
</evidence>
<feature type="transmembrane region" description="Helical" evidence="8">
    <location>
        <begin position="107"/>
        <end position="127"/>
    </location>
</feature>
<keyword evidence="8" id="KW-0812">Transmembrane</keyword>
<dbReference type="InterPro" id="IPR004090">
    <property type="entry name" value="Chemotax_Me-accpt_rcpt"/>
</dbReference>
<feature type="transmembrane region" description="Helical" evidence="8">
    <location>
        <begin position="295"/>
        <end position="318"/>
    </location>
</feature>
<evidence type="ECO:0000256" key="6">
    <source>
        <dbReference type="PROSITE-ProRule" id="PRU00284"/>
    </source>
</evidence>
<dbReference type="PANTHER" id="PTHR32089">
    <property type="entry name" value="METHYL-ACCEPTING CHEMOTAXIS PROTEIN MCPB"/>
    <property type="match status" value="1"/>
</dbReference>
<dbReference type="PRINTS" id="PR00260">
    <property type="entry name" value="CHEMTRNSDUCR"/>
</dbReference>
<comment type="subcellular location">
    <subcellularLocation>
        <location evidence="1">Cell membrane</location>
    </subcellularLocation>
</comment>
<dbReference type="GO" id="GO:0006935">
    <property type="term" value="P:chemotaxis"/>
    <property type="evidence" value="ECO:0007669"/>
    <property type="project" value="InterPro"/>
</dbReference>
<dbReference type="InterPro" id="IPR003660">
    <property type="entry name" value="HAMP_dom"/>
</dbReference>
<reference evidence="11 12" key="1">
    <citation type="submission" date="2018-01" db="EMBL/GenBank/DDBJ databases">
        <title>Genome sequence of the PGP bacterium Paenibacillus illinoisensis E3.</title>
        <authorList>
            <person name="Rolli E."/>
            <person name="Marasco R."/>
            <person name="Bessem C."/>
            <person name="Michoud G."/>
            <person name="Gaiarsa S."/>
            <person name="Borin S."/>
            <person name="Daffonchio D."/>
        </authorList>
    </citation>
    <scope>NUCLEOTIDE SEQUENCE [LARGE SCALE GENOMIC DNA]</scope>
    <source>
        <strain evidence="11 12">E3</strain>
    </source>
</reference>
<evidence type="ECO:0000256" key="7">
    <source>
        <dbReference type="SAM" id="Coils"/>
    </source>
</evidence>
<dbReference type="GO" id="GO:0007165">
    <property type="term" value="P:signal transduction"/>
    <property type="evidence" value="ECO:0007669"/>
    <property type="project" value="UniProtKB-KW"/>
</dbReference>
<protein>
    <submittedName>
        <fullName evidence="11">Methyl-accepting chemotaxis serine transducer</fullName>
    </submittedName>
</protein>
<dbReference type="Pfam" id="PF00015">
    <property type="entry name" value="MCPsignal"/>
    <property type="match status" value="1"/>
</dbReference>
<dbReference type="GO" id="GO:0005886">
    <property type="term" value="C:plasma membrane"/>
    <property type="evidence" value="ECO:0007669"/>
    <property type="project" value="UniProtKB-SubCell"/>
</dbReference>
<feature type="domain" description="Methyl-accepting transducer" evidence="9">
    <location>
        <begin position="386"/>
        <end position="643"/>
    </location>
</feature>
<keyword evidence="2" id="KW-1003">Cell membrane</keyword>
<comment type="similarity">
    <text evidence="5">Belongs to the methyl-accepting chemotaxis (MCP) protein family.</text>
</comment>
<organism evidence="11 12">
    <name type="scientific">Paenibacillus illinoisensis</name>
    <dbReference type="NCBI Taxonomy" id="59845"/>
    <lineage>
        <taxon>Bacteria</taxon>
        <taxon>Bacillati</taxon>
        <taxon>Bacillota</taxon>
        <taxon>Bacilli</taxon>
        <taxon>Bacillales</taxon>
        <taxon>Paenibacillaceae</taxon>
        <taxon>Paenibacillus</taxon>
    </lineage>
</organism>
<dbReference type="SMART" id="SM00304">
    <property type="entry name" value="HAMP"/>
    <property type="match status" value="1"/>
</dbReference>
<feature type="coiled-coil region" evidence="7">
    <location>
        <begin position="160"/>
        <end position="187"/>
    </location>
</feature>
<evidence type="ECO:0000313" key="12">
    <source>
        <dbReference type="Proteomes" id="UP000247459"/>
    </source>
</evidence>
<proteinExistence type="inferred from homology"/>
<evidence type="ECO:0000259" key="9">
    <source>
        <dbReference type="PROSITE" id="PS50111"/>
    </source>
</evidence>
<evidence type="ECO:0000313" key="11">
    <source>
        <dbReference type="EMBL" id="PYY26265.1"/>
    </source>
</evidence>
<name>A0A2W0CD61_9BACL</name>
<accession>A0A2W0CD61</accession>
<evidence type="ECO:0000256" key="1">
    <source>
        <dbReference type="ARBA" id="ARBA00004236"/>
    </source>
</evidence>
<dbReference type="InterPro" id="IPR004089">
    <property type="entry name" value="MCPsignal_dom"/>
</dbReference>
<dbReference type="PROSITE" id="PS50111">
    <property type="entry name" value="CHEMOTAXIS_TRANSDUC_2"/>
    <property type="match status" value="1"/>
</dbReference>
<gene>
    <name evidence="11" type="ORF">PIL02S_05655</name>
</gene>
<feature type="domain" description="HAMP" evidence="10">
    <location>
        <begin position="315"/>
        <end position="367"/>
    </location>
</feature>
<dbReference type="CDD" id="cd06225">
    <property type="entry name" value="HAMP"/>
    <property type="match status" value="1"/>
</dbReference>
<feature type="coiled-coil region" evidence="7">
    <location>
        <begin position="376"/>
        <end position="403"/>
    </location>
</feature>
<comment type="caution">
    <text evidence="11">The sequence shown here is derived from an EMBL/GenBank/DDBJ whole genome shotgun (WGS) entry which is preliminary data.</text>
</comment>
<dbReference type="SUPFAM" id="SSF58104">
    <property type="entry name" value="Methyl-accepting chemotaxis protein (MCP) signaling domain"/>
    <property type="match status" value="1"/>
</dbReference>
<dbReference type="PROSITE" id="PS50885">
    <property type="entry name" value="HAMP"/>
    <property type="match status" value="1"/>
</dbReference>
<dbReference type="GO" id="GO:0004888">
    <property type="term" value="F:transmembrane signaling receptor activity"/>
    <property type="evidence" value="ECO:0007669"/>
    <property type="project" value="InterPro"/>
</dbReference>
<dbReference type="SMART" id="SM00283">
    <property type="entry name" value="MA"/>
    <property type="match status" value="1"/>
</dbReference>
<evidence type="ECO:0000256" key="5">
    <source>
        <dbReference type="ARBA" id="ARBA00029447"/>
    </source>
</evidence>
<keyword evidence="8" id="KW-1133">Transmembrane helix</keyword>
<evidence type="ECO:0000256" key="3">
    <source>
        <dbReference type="ARBA" id="ARBA00023136"/>
    </source>
</evidence>
<dbReference type="SUPFAM" id="SSF103190">
    <property type="entry name" value="Sensory domain-like"/>
    <property type="match status" value="1"/>
</dbReference>
<evidence type="ECO:0000256" key="8">
    <source>
        <dbReference type="SAM" id="Phobius"/>
    </source>
</evidence>
<keyword evidence="4 6" id="KW-0807">Transducer</keyword>
<dbReference type="Gene3D" id="6.10.340.10">
    <property type="match status" value="1"/>
</dbReference>
<dbReference type="Gene3D" id="1.10.287.950">
    <property type="entry name" value="Methyl-accepting chemotaxis protein"/>
    <property type="match status" value="1"/>
</dbReference>
<dbReference type="EMBL" id="PRLG01000029">
    <property type="protein sequence ID" value="PYY26265.1"/>
    <property type="molecule type" value="Genomic_DNA"/>
</dbReference>
<evidence type="ECO:0000259" key="10">
    <source>
        <dbReference type="PROSITE" id="PS50885"/>
    </source>
</evidence>
<dbReference type="Proteomes" id="UP000247459">
    <property type="component" value="Unassembled WGS sequence"/>
</dbReference>
<dbReference type="InterPro" id="IPR029151">
    <property type="entry name" value="Sensor-like_sf"/>
</dbReference>